<reference evidence="2" key="2">
    <citation type="submission" date="2015-06" db="UniProtKB">
        <authorList>
            <consortium name="EnsemblMetazoa"/>
        </authorList>
    </citation>
    <scope>IDENTIFICATION</scope>
</reference>
<evidence type="ECO:0000256" key="1">
    <source>
        <dbReference type="SAM" id="SignalP"/>
    </source>
</evidence>
<dbReference type="EnsemblMetazoa" id="tetur06g00930.1">
    <property type="protein sequence ID" value="tetur06g00930.1"/>
    <property type="gene ID" value="tetur06g00930"/>
</dbReference>
<dbReference type="Proteomes" id="UP000015104">
    <property type="component" value="Unassembled WGS sequence"/>
</dbReference>
<evidence type="ECO:0000313" key="3">
    <source>
        <dbReference type="Proteomes" id="UP000015104"/>
    </source>
</evidence>
<feature type="chain" id="PRO_5004591166" evidence="1">
    <location>
        <begin position="21"/>
        <end position="130"/>
    </location>
</feature>
<sequence length="130" mass="14305">MVYFISTVSLLLLVTGFSQQASTYNRASDDEVNSYEGDQQLGYTSLGTHGGIQLLAVPRNYLNPFIAKDLFKRVALTPRIGRSDGSSIGSKGWLDDDDYYNRIIKSSFTPRVGRSVDAVNGDKSMKSSKP</sequence>
<keyword evidence="3" id="KW-1185">Reference proteome</keyword>
<reference evidence="3" key="1">
    <citation type="submission" date="2011-08" db="EMBL/GenBank/DDBJ databases">
        <authorList>
            <person name="Rombauts S."/>
        </authorList>
    </citation>
    <scope>NUCLEOTIDE SEQUENCE</scope>
    <source>
        <strain evidence="3">London</strain>
    </source>
</reference>
<organism evidence="2 3">
    <name type="scientific">Tetranychus urticae</name>
    <name type="common">Two-spotted spider mite</name>
    <dbReference type="NCBI Taxonomy" id="32264"/>
    <lineage>
        <taxon>Eukaryota</taxon>
        <taxon>Metazoa</taxon>
        <taxon>Ecdysozoa</taxon>
        <taxon>Arthropoda</taxon>
        <taxon>Chelicerata</taxon>
        <taxon>Arachnida</taxon>
        <taxon>Acari</taxon>
        <taxon>Acariformes</taxon>
        <taxon>Trombidiformes</taxon>
        <taxon>Prostigmata</taxon>
        <taxon>Eleutherengona</taxon>
        <taxon>Raphignathae</taxon>
        <taxon>Tetranychoidea</taxon>
        <taxon>Tetranychidae</taxon>
        <taxon>Tetranychus</taxon>
    </lineage>
</organism>
<dbReference type="AlphaFoldDB" id="T1K6L6"/>
<feature type="signal peptide" evidence="1">
    <location>
        <begin position="1"/>
        <end position="20"/>
    </location>
</feature>
<evidence type="ECO:0000313" key="2">
    <source>
        <dbReference type="EnsemblMetazoa" id="tetur06g00930.1"/>
    </source>
</evidence>
<dbReference type="EMBL" id="CAEY01001792">
    <property type="status" value="NOT_ANNOTATED_CDS"/>
    <property type="molecule type" value="Genomic_DNA"/>
</dbReference>
<keyword evidence="1" id="KW-0732">Signal</keyword>
<protein>
    <submittedName>
        <fullName evidence="2">Uncharacterized protein</fullName>
    </submittedName>
</protein>
<name>T1K6L6_TETUR</name>
<dbReference type="HOGENOM" id="CLU_1940786_0_0_1"/>
<proteinExistence type="predicted"/>
<accession>T1K6L6</accession>